<keyword evidence="3" id="KW-0804">Transcription</keyword>
<dbReference type="InterPro" id="IPR050109">
    <property type="entry name" value="HTH-type_TetR-like_transc_reg"/>
</dbReference>
<reference evidence="6" key="1">
    <citation type="submission" date="2020-02" db="EMBL/GenBank/DDBJ databases">
        <authorList>
            <person name="Meier V. D."/>
        </authorList>
    </citation>
    <scope>NUCLEOTIDE SEQUENCE</scope>
    <source>
        <strain evidence="6">AVDCRST_MAG28</strain>
    </source>
</reference>
<dbReference type="SUPFAM" id="SSF48498">
    <property type="entry name" value="Tetracyclin repressor-like, C-terminal domain"/>
    <property type="match status" value="1"/>
</dbReference>
<dbReference type="PANTHER" id="PTHR30055:SF234">
    <property type="entry name" value="HTH-TYPE TRANSCRIPTIONAL REGULATOR BETI"/>
    <property type="match status" value="1"/>
</dbReference>
<dbReference type="InterPro" id="IPR049445">
    <property type="entry name" value="TetR_SbtR-like_C"/>
</dbReference>
<sequence>MRADARRNRLKVIGAAQVVFSEHGPDARMEEVAEKAGVAVGTLYRHFPNKEALLGALIADRLGHVIEVARDVLDRDVEPWEAFSRVMRRLTGIAHEDRAFAHVVPLLGDEGELGEAKRTVGGLLEELVHKAQEAGKMRPDVGAEDLPPLFMGMVLATPPGFSPARQERYVQIILDGLRHRGAHEPG</sequence>
<keyword evidence="2 4" id="KW-0238">DNA-binding</keyword>
<organism evidence="6">
    <name type="scientific">uncultured Rubrobacteraceae bacterium</name>
    <dbReference type="NCBI Taxonomy" id="349277"/>
    <lineage>
        <taxon>Bacteria</taxon>
        <taxon>Bacillati</taxon>
        <taxon>Actinomycetota</taxon>
        <taxon>Rubrobacteria</taxon>
        <taxon>Rubrobacterales</taxon>
        <taxon>Rubrobacteraceae</taxon>
        <taxon>environmental samples</taxon>
    </lineage>
</organism>
<protein>
    <submittedName>
        <fullName evidence="6">Transcriptional regulator, AcrR family</fullName>
    </submittedName>
</protein>
<accession>A0A6J4QSN3</accession>
<proteinExistence type="predicted"/>
<evidence type="ECO:0000256" key="3">
    <source>
        <dbReference type="ARBA" id="ARBA00023163"/>
    </source>
</evidence>
<dbReference type="Gene3D" id="1.10.357.10">
    <property type="entry name" value="Tetracycline Repressor, domain 2"/>
    <property type="match status" value="1"/>
</dbReference>
<dbReference type="PANTHER" id="PTHR30055">
    <property type="entry name" value="HTH-TYPE TRANSCRIPTIONAL REGULATOR RUTR"/>
    <property type="match status" value="1"/>
</dbReference>
<dbReference type="SUPFAM" id="SSF46689">
    <property type="entry name" value="Homeodomain-like"/>
    <property type="match status" value="1"/>
</dbReference>
<dbReference type="PRINTS" id="PR00455">
    <property type="entry name" value="HTHTETR"/>
</dbReference>
<evidence type="ECO:0000313" key="6">
    <source>
        <dbReference type="EMBL" id="CAA9453700.1"/>
    </source>
</evidence>
<dbReference type="PROSITE" id="PS50977">
    <property type="entry name" value="HTH_TETR_2"/>
    <property type="match status" value="1"/>
</dbReference>
<dbReference type="Pfam" id="PF21597">
    <property type="entry name" value="TetR_C_43"/>
    <property type="match status" value="1"/>
</dbReference>
<dbReference type="AlphaFoldDB" id="A0A6J4QSN3"/>
<dbReference type="EMBL" id="CADCVE010000039">
    <property type="protein sequence ID" value="CAA9453700.1"/>
    <property type="molecule type" value="Genomic_DNA"/>
</dbReference>
<evidence type="ECO:0000256" key="2">
    <source>
        <dbReference type="ARBA" id="ARBA00023125"/>
    </source>
</evidence>
<keyword evidence="1" id="KW-0805">Transcription regulation</keyword>
<feature type="DNA-binding region" description="H-T-H motif" evidence="4">
    <location>
        <begin position="28"/>
        <end position="47"/>
    </location>
</feature>
<dbReference type="InterPro" id="IPR001647">
    <property type="entry name" value="HTH_TetR"/>
</dbReference>
<dbReference type="GO" id="GO:0000976">
    <property type="term" value="F:transcription cis-regulatory region binding"/>
    <property type="evidence" value="ECO:0007669"/>
    <property type="project" value="TreeGrafter"/>
</dbReference>
<evidence type="ECO:0000256" key="1">
    <source>
        <dbReference type="ARBA" id="ARBA00023015"/>
    </source>
</evidence>
<feature type="domain" description="HTH tetR-type" evidence="5">
    <location>
        <begin position="6"/>
        <end position="65"/>
    </location>
</feature>
<name>A0A6J4QSN3_9ACTN</name>
<gene>
    <name evidence="6" type="ORF">AVDCRST_MAG28-2092</name>
</gene>
<dbReference type="InterPro" id="IPR036271">
    <property type="entry name" value="Tet_transcr_reg_TetR-rel_C_sf"/>
</dbReference>
<dbReference type="Pfam" id="PF00440">
    <property type="entry name" value="TetR_N"/>
    <property type="match status" value="1"/>
</dbReference>
<evidence type="ECO:0000259" key="5">
    <source>
        <dbReference type="PROSITE" id="PS50977"/>
    </source>
</evidence>
<dbReference type="GO" id="GO:0003700">
    <property type="term" value="F:DNA-binding transcription factor activity"/>
    <property type="evidence" value="ECO:0007669"/>
    <property type="project" value="TreeGrafter"/>
</dbReference>
<evidence type="ECO:0000256" key="4">
    <source>
        <dbReference type="PROSITE-ProRule" id="PRU00335"/>
    </source>
</evidence>
<dbReference type="InterPro" id="IPR009057">
    <property type="entry name" value="Homeodomain-like_sf"/>
</dbReference>